<feature type="domain" description="Histidine kinase" evidence="12">
    <location>
        <begin position="155"/>
        <end position="374"/>
    </location>
</feature>
<sequence>MLRVVMVDDDYEDFVVVKRMLRSAGTYNLFHIDNAEDAQRMLGSGEFDVALVDQNISGGSGAALIEALSRPYPILPVILLAEAGDEQSEALALAAGAADYLEKPDLSARLIARSLRYAHAQFSTERRLRESEHKMRLAKEQAERANAAKSQFLAHMSHELRTPLNAIIGFSELMLHGVMGPIGNARYRGYVADIGQSGQHLLNLINDILDLSKIEAGRMNFQPEPVAVNDLIDQTARLMRQRFEEARIDLQVDRGNVSALIVDVRAVRQMILNLLSNALKFTPAGGRVTLAFEAEGPQPGFSVTDTGIGIPEDKMDTVLEPFGQVEEELYLNEEGTGLGLPIVKALVEAHGGRLEIESALGSGTRAAIILPPERVECAAGRSA</sequence>
<keyword evidence="15" id="KW-1185">Reference proteome</keyword>
<dbReference type="EC" id="2.7.13.3" evidence="3"/>
<dbReference type="AlphaFoldDB" id="A0A2M9G6X5"/>
<dbReference type="Proteomes" id="UP000229498">
    <property type="component" value="Unassembled WGS sequence"/>
</dbReference>
<dbReference type="InterPro" id="IPR011006">
    <property type="entry name" value="CheY-like_superfamily"/>
</dbReference>
<evidence type="ECO:0000313" key="15">
    <source>
        <dbReference type="Proteomes" id="UP000229498"/>
    </source>
</evidence>
<name>A0A2M9G6X5_9PROT</name>
<dbReference type="FunFam" id="1.10.287.130:FF:000038">
    <property type="entry name" value="Sensory transduction histidine kinase"/>
    <property type="match status" value="1"/>
</dbReference>
<dbReference type="InterPro" id="IPR003594">
    <property type="entry name" value="HATPase_dom"/>
</dbReference>
<dbReference type="InterPro" id="IPR036890">
    <property type="entry name" value="HATPase_C_sf"/>
</dbReference>
<accession>A0A2M9G6X5</accession>
<gene>
    <name evidence="14" type="ORF">CVT23_01985</name>
</gene>
<dbReference type="Pfam" id="PF00072">
    <property type="entry name" value="Response_reg"/>
    <property type="match status" value="1"/>
</dbReference>
<dbReference type="CDD" id="cd00156">
    <property type="entry name" value="REC"/>
    <property type="match status" value="1"/>
</dbReference>
<comment type="subcellular location">
    <subcellularLocation>
        <location evidence="2">Membrane</location>
    </subcellularLocation>
</comment>
<comment type="catalytic activity">
    <reaction evidence="1">
        <text>ATP + protein L-histidine = ADP + protein N-phospho-L-histidine.</text>
        <dbReference type="EC" id="2.7.13.3"/>
    </reaction>
</comment>
<dbReference type="PANTHER" id="PTHR43711">
    <property type="entry name" value="TWO-COMPONENT HISTIDINE KINASE"/>
    <property type="match status" value="1"/>
</dbReference>
<evidence type="ECO:0000256" key="5">
    <source>
        <dbReference type="ARBA" id="ARBA00022679"/>
    </source>
</evidence>
<dbReference type="CDD" id="cd00082">
    <property type="entry name" value="HisKA"/>
    <property type="match status" value="1"/>
</dbReference>
<dbReference type="InterPro" id="IPR036097">
    <property type="entry name" value="HisK_dim/P_sf"/>
</dbReference>
<dbReference type="FunFam" id="3.30.565.10:FF:000006">
    <property type="entry name" value="Sensor histidine kinase WalK"/>
    <property type="match status" value="1"/>
</dbReference>
<dbReference type="SUPFAM" id="SSF47384">
    <property type="entry name" value="Homodimeric domain of signal transducing histidine kinase"/>
    <property type="match status" value="1"/>
</dbReference>
<keyword evidence="5" id="KW-0808">Transferase</keyword>
<feature type="domain" description="Response regulatory" evidence="13">
    <location>
        <begin position="3"/>
        <end position="118"/>
    </location>
</feature>
<evidence type="ECO:0000256" key="6">
    <source>
        <dbReference type="ARBA" id="ARBA00022741"/>
    </source>
</evidence>
<feature type="modified residue" description="4-aspartylphosphate" evidence="11">
    <location>
        <position position="53"/>
    </location>
</feature>
<evidence type="ECO:0000256" key="4">
    <source>
        <dbReference type="ARBA" id="ARBA00022553"/>
    </source>
</evidence>
<evidence type="ECO:0000259" key="12">
    <source>
        <dbReference type="PROSITE" id="PS50109"/>
    </source>
</evidence>
<evidence type="ECO:0000256" key="9">
    <source>
        <dbReference type="ARBA" id="ARBA00023012"/>
    </source>
</evidence>
<dbReference type="GO" id="GO:0016020">
    <property type="term" value="C:membrane"/>
    <property type="evidence" value="ECO:0007669"/>
    <property type="project" value="UniProtKB-SubCell"/>
</dbReference>
<dbReference type="Gene3D" id="3.30.565.10">
    <property type="entry name" value="Histidine kinase-like ATPase, C-terminal domain"/>
    <property type="match status" value="1"/>
</dbReference>
<evidence type="ECO:0000256" key="3">
    <source>
        <dbReference type="ARBA" id="ARBA00012438"/>
    </source>
</evidence>
<evidence type="ECO:0000256" key="2">
    <source>
        <dbReference type="ARBA" id="ARBA00004370"/>
    </source>
</evidence>
<organism evidence="14 15">
    <name type="scientific">Minwuia thermotolerans</name>
    <dbReference type="NCBI Taxonomy" id="2056226"/>
    <lineage>
        <taxon>Bacteria</taxon>
        <taxon>Pseudomonadati</taxon>
        <taxon>Pseudomonadota</taxon>
        <taxon>Alphaproteobacteria</taxon>
        <taxon>Minwuiales</taxon>
        <taxon>Minwuiaceae</taxon>
        <taxon>Minwuia</taxon>
    </lineage>
</organism>
<dbReference type="InterPro" id="IPR005467">
    <property type="entry name" value="His_kinase_dom"/>
</dbReference>
<dbReference type="GO" id="GO:0005524">
    <property type="term" value="F:ATP binding"/>
    <property type="evidence" value="ECO:0007669"/>
    <property type="project" value="UniProtKB-KW"/>
</dbReference>
<comment type="caution">
    <text evidence="14">The sequence shown here is derived from an EMBL/GenBank/DDBJ whole genome shotgun (WGS) entry which is preliminary data.</text>
</comment>
<dbReference type="SMART" id="SM00388">
    <property type="entry name" value="HisKA"/>
    <property type="match status" value="1"/>
</dbReference>
<dbReference type="PANTHER" id="PTHR43711:SF26">
    <property type="entry name" value="SENSOR HISTIDINE KINASE RCSC"/>
    <property type="match status" value="1"/>
</dbReference>
<keyword evidence="8" id="KW-0067">ATP-binding</keyword>
<dbReference type="PROSITE" id="PS50110">
    <property type="entry name" value="RESPONSE_REGULATORY"/>
    <property type="match status" value="1"/>
</dbReference>
<evidence type="ECO:0000256" key="7">
    <source>
        <dbReference type="ARBA" id="ARBA00022777"/>
    </source>
</evidence>
<dbReference type="PRINTS" id="PR00344">
    <property type="entry name" value="BCTRLSENSOR"/>
</dbReference>
<dbReference type="Pfam" id="PF02518">
    <property type="entry name" value="HATPase_c"/>
    <property type="match status" value="1"/>
</dbReference>
<dbReference type="InterPro" id="IPR004358">
    <property type="entry name" value="Sig_transdc_His_kin-like_C"/>
</dbReference>
<dbReference type="Gene3D" id="1.10.287.130">
    <property type="match status" value="1"/>
</dbReference>
<protein>
    <recommendedName>
        <fullName evidence="3">histidine kinase</fullName>
        <ecNumber evidence="3">2.7.13.3</ecNumber>
    </recommendedName>
</protein>
<evidence type="ECO:0000256" key="1">
    <source>
        <dbReference type="ARBA" id="ARBA00000085"/>
    </source>
</evidence>
<dbReference type="GO" id="GO:0000155">
    <property type="term" value="F:phosphorelay sensor kinase activity"/>
    <property type="evidence" value="ECO:0007669"/>
    <property type="project" value="InterPro"/>
</dbReference>
<dbReference type="SMART" id="SM00448">
    <property type="entry name" value="REC"/>
    <property type="match status" value="1"/>
</dbReference>
<dbReference type="SUPFAM" id="SSF55874">
    <property type="entry name" value="ATPase domain of HSP90 chaperone/DNA topoisomerase II/histidine kinase"/>
    <property type="match status" value="1"/>
</dbReference>
<evidence type="ECO:0000256" key="10">
    <source>
        <dbReference type="ARBA" id="ARBA00023136"/>
    </source>
</evidence>
<evidence type="ECO:0000256" key="11">
    <source>
        <dbReference type="PROSITE-ProRule" id="PRU00169"/>
    </source>
</evidence>
<keyword evidence="7" id="KW-0418">Kinase</keyword>
<dbReference type="Gene3D" id="3.40.50.2300">
    <property type="match status" value="1"/>
</dbReference>
<keyword evidence="4 11" id="KW-0597">Phosphoprotein</keyword>
<reference evidence="14 15" key="1">
    <citation type="submission" date="2017-11" db="EMBL/GenBank/DDBJ databases">
        <title>Draft genome sequence of Rhizobiales bacterium SY3-13.</title>
        <authorList>
            <person name="Sun C."/>
        </authorList>
    </citation>
    <scope>NUCLEOTIDE SEQUENCE [LARGE SCALE GENOMIC DNA]</scope>
    <source>
        <strain evidence="14 15">SY3-13</strain>
    </source>
</reference>
<evidence type="ECO:0000256" key="8">
    <source>
        <dbReference type="ARBA" id="ARBA00022840"/>
    </source>
</evidence>
<keyword evidence="9" id="KW-0902">Two-component regulatory system</keyword>
<dbReference type="PROSITE" id="PS50109">
    <property type="entry name" value="HIS_KIN"/>
    <property type="match status" value="1"/>
</dbReference>
<keyword evidence="10" id="KW-0472">Membrane</keyword>
<proteinExistence type="predicted"/>
<dbReference type="InterPro" id="IPR003661">
    <property type="entry name" value="HisK_dim/P_dom"/>
</dbReference>
<dbReference type="SUPFAM" id="SSF52172">
    <property type="entry name" value="CheY-like"/>
    <property type="match status" value="1"/>
</dbReference>
<evidence type="ECO:0000313" key="14">
    <source>
        <dbReference type="EMBL" id="PJK31465.1"/>
    </source>
</evidence>
<keyword evidence="6" id="KW-0547">Nucleotide-binding</keyword>
<dbReference type="InterPro" id="IPR050736">
    <property type="entry name" value="Sensor_HK_Regulatory"/>
</dbReference>
<evidence type="ECO:0000259" key="13">
    <source>
        <dbReference type="PROSITE" id="PS50110"/>
    </source>
</evidence>
<dbReference type="SMART" id="SM00387">
    <property type="entry name" value="HATPase_c"/>
    <property type="match status" value="1"/>
</dbReference>
<dbReference type="InterPro" id="IPR001789">
    <property type="entry name" value="Sig_transdc_resp-reg_receiver"/>
</dbReference>
<dbReference type="Pfam" id="PF00512">
    <property type="entry name" value="HisKA"/>
    <property type="match status" value="1"/>
</dbReference>
<dbReference type="EMBL" id="PHIG01000005">
    <property type="protein sequence ID" value="PJK31465.1"/>
    <property type="molecule type" value="Genomic_DNA"/>
</dbReference>